<dbReference type="AlphaFoldDB" id="A0AAW4GCP0"/>
<dbReference type="PROSITE" id="PS51186">
    <property type="entry name" value="GNAT"/>
    <property type="match status" value="1"/>
</dbReference>
<dbReference type="RefSeq" id="WP_205404133.1">
    <property type="nucleotide sequence ID" value="NZ_JAFFTA010000001.1"/>
</dbReference>
<dbReference type="InterPro" id="IPR000182">
    <property type="entry name" value="GNAT_dom"/>
</dbReference>
<proteinExistence type="predicted"/>
<comment type="caution">
    <text evidence="2">The sequence shown here is derived from an EMBL/GenBank/DDBJ whole genome shotgun (WGS) entry which is preliminary data.</text>
</comment>
<dbReference type="Proteomes" id="UP000784064">
    <property type="component" value="Unassembled WGS sequence"/>
</dbReference>
<name>A0AAW4GCP0_9GAMM</name>
<dbReference type="Proteomes" id="UP000749453">
    <property type="component" value="Unassembled WGS sequence"/>
</dbReference>
<dbReference type="CDD" id="cd04301">
    <property type="entry name" value="NAT_SF"/>
    <property type="match status" value="1"/>
</dbReference>
<dbReference type="Gene3D" id="3.40.630.30">
    <property type="match status" value="1"/>
</dbReference>
<evidence type="ECO:0000313" key="2">
    <source>
        <dbReference type="EMBL" id="MBM9912203.1"/>
    </source>
</evidence>
<evidence type="ECO:0000313" key="5">
    <source>
        <dbReference type="Proteomes" id="UP000784064"/>
    </source>
</evidence>
<dbReference type="EMBL" id="JAFFTB010000009">
    <property type="protein sequence ID" value="MBM9937799.1"/>
    <property type="molecule type" value="Genomic_DNA"/>
</dbReference>
<sequence>MLPLHAGPERREGCRMRVMETALSADVLALLEASGLPTEDLRAGRPITLLAATLDGELLGCVGYESSRDVVLLRSLAIRPMSQGRGLGQHLVVELERHAKAAGGRTVFLLTTTAAPFFGQLGYECVARDAAPGFVAASTQFSGLCPGSAQLMMRRL</sequence>
<evidence type="ECO:0000313" key="4">
    <source>
        <dbReference type="Proteomes" id="UP000749453"/>
    </source>
</evidence>
<accession>A0AAW4GCP0</accession>
<organism evidence="2 5">
    <name type="scientific">Stenotrophomonas lactitubi</name>
    <dbReference type="NCBI Taxonomy" id="2045214"/>
    <lineage>
        <taxon>Bacteria</taxon>
        <taxon>Pseudomonadati</taxon>
        <taxon>Pseudomonadota</taxon>
        <taxon>Gammaproteobacteria</taxon>
        <taxon>Lysobacterales</taxon>
        <taxon>Lysobacteraceae</taxon>
        <taxon>Stenotrophomonas</taxon>
    </lineage>
</organism>
<dbReference type="SUPFAM" id="SSF55729">
    <property type="entry name" value="Acyl-CoA N-acyltransferases (Nat)"/>
    <property type="match status" value="1"/>
</dbReference>
<dbReference type="NCBIfam" id="NF040501">
    <property type="entry name" value="resist_ArsN2"/>
    <property type="match status" value="1"/>
</dbReference>
<feature type="domain" description="N-acetyltransferase" evidence="1">
    <location>
        <begin position="14"/>
        <end position="156"/>
    </location>
</feature>
<dbReference type="InterPro" id="IPR016181">
    <property type="entry name" value="Acyl_CoA_acyltransferase"/>
</dbReference>
<dbReference type="EMBL" id="JAFFTA010000001">
    <property type="protein sequence ID" value="MBM9912203.1"/>
    <property type="molecule type" value="Genomic_DNA"/>
</dbReference>
<evidence type="ECO:0000313" key="3">
    <source>
        <dbReference type="EMBL" id="MBM9937799.1"/>
    </source>
</evidence>
<evidence type="ECO:0000259" key="1">
    <source>
        <dbReference type="PROSITE" id="PS51186"/>
    </source>
</evidence>
<dbReference type="Pfam" id="PF00583">
    <property type="entry name" value="Acetyltransf_1"/>
    <property type="match status" value="1"/>
</dbReference>
<reference evidence="2" key="2">
    <citation type="submission" date="2021-01" db="EMBL/GenBank/DDBJ databases">
        <authorList>
            <person name="Yu Y."/>
        </authorList>
    </citation>
    <scope>NUCLEOTIDE SEQUENCE</scope>
    <source>
        <strain evidence="2">As-5</strain>
        <strain evidence="3">As-6</strain>
    </source>
</reference>
<gene>
    <name evidence="2" type="ORF">JJW18_01780</name>
    <name evidence="3" type="ORF">JJW19_06545</name>
</gene>
<keyword evidence="4" id="KW-1185">Reference proteome</keyword>
<protein>
    <submittedName>
        <fullName evidence="2">GNAT family N-acetyltransferase</fullName>
    </submittedName>
</protein>
<dbReference type="GO" id="GO:0016747">
    <property type="term" value="F:acyltransferase activity, transferring groups other than amino-acyl groups"/>
    <property type="evidence" value="ECO:0007669"/>
    <property type="project" value="InterPro"/>
</dbReference>
<reference evidence="4" key="1">
    <citation type="submission" date="2021-01" db="EMBL/GenBank/DDBJ databases">
        <title>Stenotrophomonas maltophilia.</title>
        <authorList>
            <person name="Yu Y."/>
        </authorList>
    </citation>
    <scope>NUCLEOTIDE SEQUENCE [LARGE SCALE GENOMIC DNA]</scope>
    <source>
        <strain evidence="4">As-6</strain>
    </source>
</reference>